<feature type="transmembrane region" description="Helical" evidence="6">
    <location>
        <begin position="152"/>
        <end position="174"/>
    </location>
</feature>
<evidence type="ECO:0000256" key="2">
    <source>
        <dbReference type="ARBA" id="ARBA00022448"/>
    </source>
</evidence>
<feature type="transmembrane region" description="Helical" evidence="6">
    <location>
        <begin position="186"/>
        <end position="208"/>
    </location>
</feature>
<dbReference type="EMBL" id="JAAAPO010000002">
    <property type="protein sequence ID" value="NBC36049.1"/>
    <property type="molecule type" value="Genomic_DNA"/>
</dbReference>
<feature type="transmembrane region" description="Helical" evidence="6">
    <location>
        <begin position="61"/>
        <end position="78"/>
    </location>
</feature>
<dbReference type="InterPro" id="IPR036259">
    <property type="entry name" value="MFS_trans_sf"/>
</dbReference>
<dbReference type="Gene3D" id="1.20.1250.20">
    <property type="entry name" value="MFS general substrate transporter like domains"/>
    <property type="match status" value="2"/>
</dbReference>
<dbReference type="PANTHER" id="PTHR43791:SF36">
    <property type="entry name" value="TRANSPORTER, PUTATIVE (AFU_ORTHOLOGUE AFUA_6G08340)-RELATED"/>
    <property type="match status" value="1"/>
</dbReference>
<feature type="transmembrane region" description="Helical" evidence="6">
    <location>
        <begin position="342"/>
        <end position="362"/>
    </location>
</feature>
<feature type="transmembrane region" description="Helical" evidence="6">
    <location>
        <begin position="116"/>
        <end position="140"/>
    </location>
</feature>
<dbReference type="CDD" id="cd17319">
    <property type="entry name" value="MFS_ExuT_GudP_like"/>
    <property type="match status" value="1"/>
</dbReference>
<evidence type="ECO:0000256" key="1">
    <source>
        <dbReference type="ARBA" id="ARBA00004141"/>
    </source>
</evidence>
<proteinExistence type="predicted"/>
<gene>
    <name evidence="8" type="ORF">GTZ99_05700</name>
</gene>
<dbReference type="InterPro" id="IPR020846">
    <property type="entry name" value="MFS_dom"/>
</dbReference>
<dbReference type="RefSeq" id="WP_161717314.1">
    <property type="nucleotide sequence ID" value="NZ_JAAAPO010000002.1"/>
</dbReference>
<feature type="transmembrane region" description="Helical" evidence="6">
    <location>
        <begin position="90"/>
        <end position="110"/>
    </location>
</feature>
<sequence>MSSPVSAPPLAPASPIEQAIGTKVILRLVIPCALYILIGAIDRTNVAFAALHMNKALGLSPTQYGIGASVLFIGYMLAKYPSVLLYEALALRRWLTLVSLAWGICSGLMACVQNEWQLYALRIAIGFAEGGLSSGLMLYLSLWAPERYRATVLAVPIASISLAQIFGAPLSGWLLDMHAPFGMESWRFMFLAEATPALFLAVFAYLWFPDTPRDAAWLNDEERAWMAANVRGAKKAAPDTGERWAVLRSPVGWTCAGIWYCILASNYGITFWLPQVVKGLGGLSATAIGLIVALPNVASGIGLILNARHSDKTGERFLHVAIPATLGGVLLLCAWLLGAGPLGLICLILGGACTGCTVAAFWAIPTRMLAPGSLAMGIVVVNMAGSLAGATVPALMGSLKQSTGSFLPPTLLLLGIAVTCGALCLVARAQMARAQNPA</sequence>
<feature type="transmembrane region" description="Helical" evidence="6">
    <location>
        <begin position="251"/>
        <end position="273"/>
    </location>
</feature>
<feature type="transmembrane region" description="Helical" evidence="6">
    <location>
        <begin position="24"/>
        <end position="41"/>
    </location>
</feature>
<dbReference type="SUPFAM" id="SSF103473">
    <property type="entry name" value="MFS general substrate transporter"/>
    <property type="match status" value="1"/>
</dbReference>
<evidence type="ECO:0000256" key="6">
    <source>
        <dbReference type="SAM" id="Phobius"/>
    </source>
</evidence>
<feature type="domain" description="Major facilitator superfamily (MFS) profile" evidence="7">
    <location>
        <begin position="28"/>
        <end position="433"/>
    </location>
</feature>
<keyword evidence="4 6" id="KW-1133">Transmembrane helix</keyword>
<dbReference type="PROSITE" id="PS50850">
    <property type="entry name" value="MFS"/>
    <property type="match status" value="1"/>
</dbReference>
<feature type="transmembrane region" description="Helical" evidence="6">
    <location>
        <begin position="374"/>
        <end position="394"/>
    </location>
</feature>
<feature type="transmembrane region" description="Helical" evidence="6">
    <location>
        <begin position="317"/>
        <end position="336"/>
    </location>
</feature>
<dbReference type="PANTHER" id="PTHR43791">
    <property type="entry name" value="PERMEASE-RELATED"/>
    <property type="match status" value="1"/>
</dbReference>
<accession>A0ABW9XBX4</accession>
<evidence type="ECO:0000313" key="8">
    <source>
        <dbReference type="EMBL" id="NBC36049.1"/>
    </source>
</evidence>
<keyword evidence="2" id="KW-0813">Transport</keyword>
<evidence type="ECO:0000256" key="3">
    <source>
        <dbReference type="ARBA" id="ARBA00022692"/>
    </source>
</evidence>
<keyword evidence="9" id="KW-1185">Reference proteome</keyword>
<comment type="caution">
    <text evidence="8">The sequence shown here is derived from an EMBL/GenBank/DDBJ whole genome shotgun (WGS) entry which is preliminary data.</text>
</comment>
<keyword evidence="5 6" id="KW-0472">Membrane</keyword>
<organism evidence="8 9">
    <name type="scientific">Novosphingobium ovatum</name>
    <dbReference type="NCBI Taxonomy" id="1908523"/>
    <lineage>
        <taxon>Bacteria</taxon>
        <taxon>Pseudomonadati</taxon>
        <taxon>Pseudomonadota</taxon>
        <taxon>Alphaproteobacteria</taxon>
        <taxon>Sphingomonadales</taxon>
        <taxon>Sphingomonadaceae</taxon>
        <taxon>Novosphingobium</taxon>
    </lineage>
</organism>
<evidence type="ECO:0000259" key="7">
    <source>
        <dbReference type="PROSITE" id="PS50850"/>
    </source>
</evidence>
<dbReference type="Pfam" id="PF07690">
    <property type="entry name" value="MFS_1"/>
    <property type="match status" value="1"/>
</dbReference>
<evidence type="ECO:0000256" key="4">
    <source>
        <dbReference type="ARBA" id="ARBA00022989"/>
    </source>
</evidence>
<evidence type="ECO:0000313" key="9">
    <source>
        <dbReference type="Proteomes" id="UP000753724"/>
    </source>
</evidence>
<keyword evidence="3 6" id="KW-0812">Transmembrane</keyword>
<feature type="transmembrane region" description="Helical" evidence="6">
    <location>
        <begin position="406"/>
        <end position="427"/>
    </location>
</feature>
<name>A0ABW9XBX4_9SPHN</name>
<evidence type="ECO:0000256" key="5">
    <source>
        <dbReference type="ARBA" id="ARBA00023136"/>
    </source>
</evidence>
<dbReference type="InterPro" id="IPR011701">
    <property type="entry name" value="MFS"/>
</dbReference>
<comment type="subcellular location">
    <subcellularLocation>
        <location evidence="1">Membrane</location>
        <topology evidence="1">Multi-pass membrane protein</topology>
    </subcellularLocation>
</comment>
<feature type="transmembrane region" description="Helical" evidence="6">
    <location>
        <begin position="285"/>
        <end position="305"/>
    </location>
</feature>
<protein>
    <submittedName>
        <fullName evidence="8">MFS transporter</fullName>
    </submittedName>
</protein>
<reference evidence="9" key="1">
    <citation type="submission" date="2020-01" db="EMBL/GenBank/DDBJ databases">
        <title>Sphingomonas sp. strain CSW-10.</title>
        <authorList>
            <person name="Chen W.-M."/>
        </authorList>
    </citation>
    <scope>NUCLEOTIDE SEQUENCE [LARGE SCALE GENOMIC DNA]</scope>
    <source>
        <strain evidence="9">FSY-8</strain>
    </source>
</reference>
<dbReference type="Proteomes" id="UP000753724">
    <property type="component" value="Unassembled WGS sequence"/>
</dbReference>